<dbReference type="SUPFAM" id="SSF48208">
    <property type="entry name" value="Six-hairpin glycosidases"/>
    <property type="match status" value="1"/>
</dbReference>
<feature type="domain" description="Glycosyl-hydrolase family 116 N-terminal" evidence="2">
    <location>
        <begin position="92"/>
        <end position="495"/>
    </location>
</feature>
<dbReference type="EMBL" id="CAXLJL010000157">
    <property type="protein sequence ID" value="CAL5133667.1"/>
    <property type="molecule type" value="Genomic_DNA"/>
</dbReference>
<dbReference type="Proteomes" id="UP001497525">
    <property type="component" value="Unassembled WGS sequence"/>
</dbReference>
<dbReference type="PANTHER" id="PTHR12654">
    <property type="entry name" value="BILE ACID BETA-GLUCOSIDASE-RELATED"/>
    <property type="match status" value="1"/>
</dbReference>
<sequence length="1025" mass="116063">MDADGPSEVQSKIEGQLVKLGLISKYGWRARFNFKPEFHCKPFNIPRLSQLKKLLPMALRYTLRYYLRKRFVEHRLPFLDPSSHVPWNPIYGVPMGGIGCGAIGRGFRGEFIRSSLIPGMYCYEPQPADQFILTVRKDNHTLYQQVLSPFDGPPTQDTELHHWMWGFPVKNGLYIGLYPRSWTIYEIPEVNIVLVCEQISPVLPNNYKTTCLPVCVLHWHVLNFGKDAVDVSLTFSWHGPSPSPRDPQFTVSGDPTNRKPGGMFCSRAYATEMPKSVLESVSSDYLIRSAPFESSGSKIRGCFLERFIGNELPCCFGIAARSTDSVSVRRCPGFLFNKQILKQRQNSKGKSQSAVYGSPVDGDCLDHLEAFQSFKMAPSARDIWRQLYSADGLDDSDSAGFTVESHPALQKRPPKLAVAVCATCTVPSGNFNASGECENPGQSEIEFAITWHSPVVRFRSGDVVYTRRYVRWFPEPGMRGAMRLLEHALTDWRRWVVNIDRWQNPILNNPSLPNWYKSALFNELYYLTDGGTIWVDPVEVQGIRTSLSDGVPLDAVRCYRSQYTMDPLHLTGRHLVDGSASSTNAQLTSLEHRRELGQEIGLFGYLEGHEYRMYNTVDVHFYASWALIKLWPKIQLAINYDCADLAIAEDSSPCYYIHEGRYAIRSCECAVPHDFGDPENEPWRQINAYIMYPTDNWKDLNVKFILQAWRDWKLTQDYNYLLYMLPIVCRMIRVGLNAWDGDGDGVIENSGFPDQTYDTWTAEGMTAYTGGLWVASVYAAHDMLKHGLSETSPIRSFLETSLDDQGTPWTLVEQHLRSLVSQAKNSYDQALWRGFYYAYQSAESGSHHSVMADQLCGYWFLRVAGAPEDAILPRSHVQQALKTIQQYNWLEIQGGSMGLVNGSLPEHRIDRSSCQSEEFWVGVNYAVASTMVADDMIEEGLSLAGACYNTVYNRFGLQYQTPEAYTLDGRFRSLGYMRPLAIWSIQQALEMKQAYKFAVACGDSVPASPLPGHVTPVTDTLTTHF</sequence>
<comment type="caution">
    <text evidence="3">The sequence shown here is derived from an EMBL/GenBank/DDBJ whole genome shotgun (WGS) entry which is preliminary data.</text>
</comment>
<dbReference type="AlphaFoldDB" id="A0AAV2TBN0"/>
<dbReference type="InterPro" id="IPR024462">
    <property type="entry name" value="GH116_N"/>
</dbReference>
<dbReference type="Pfam" id="PF04685">
    <property type="entry name" value="DUF608"/>
    <property type="match status" value="1"/>
</dbReference>
<dbReference type="Pfam" id="PF12215">
    <property type="entry name" value="Glyco_hydr_116N"/>
    <property type="match status" value="1"/>
</dbReference>
<protein>
    <recommendedName>
        <fullName evidence="5">Non-lysosomal glucosylceramidase</fullName>
    </recommendedName>
</protein>
<name>A0AAV2TBN0_CALDB</name>
<dbReference type="PANTHER" id="PTHR12654:SF0">
    <property type="entry name" value="NON-LYSOSOMAL GLUCOSYLCERAMIDASE"/>
    <property type="match status" value="1"/>
</dbReference>
<dbReference type="InterPro" id="IPR008928">
    <property type="entry name" value="6-hairpin_glycosidase_sf"/>
</dbReference>
<dbReference type="GO" id="GO:0008422">
    <property type="term" value="F:beta-glucosidase activity"/>
    <property type="evidence" value="ECO:0007669"/>
    <property type="project" value="TreeGrafter"/>
</dbReference>
<evidence type="ECO:0000259" key="1">
    <source>
        <dbReference type="Pfam" id="PF04685"/>
    </source>
</evidence>
<dbReference type="GO" id="GO:0005975">
    <property type="term" value="P:carbohydrate metabolic process"/>
    <property type="evidence" value="ECO:0007669"/>
    <property type="project" value="InterPro"/>
</dbReference>
<dbReference type="InterPro" id="IPR052566">
    <property type="entry name" value="Non-lysos_glucosylceramidase"/>
</dbReference>
<feature type="domain" description="Glycosyl-hydrolase family 116 catalytic region" evidence="1">
    <location>
        <begin position="601"/>
        <end position="985"/>
    </location>
</feature>
<evidence type="ECO:0008006" key="5">
    <source>
        <dbReference type="Google" id="ProtNLM"/>
    </source>
</evidence>
<accession>A0AAV2TBN0</accession>
<evidence type="ECO:0000313" key="3">
    <source>
        <dbReference type="EMBL" id="CAL5133667.1"/>
    </source>
</evidence>
<evidence type="ECO:0000259" key="2">
    <source>
        <dbReference type="Pfam" id="PF12215"/>
    </source>
</evidence>
<organism evidence="3 4">
    <name type="scientific">Calicophoron daubneyi</name>
    <name type="common">Rumen fluke</name>
    <name type="synonym">Paramphistomum daubneyi</name>
    <dbReference type="NCBI Taxonomy" id="300641"/>
    <lineage>
        <taxon>Eukaryota</taxon>
        <taxon>Metazoa</taxon>
        <taxon>Spiralia</taxon>
        <taxon>Lophotrochozoa</taxon>
        <taxon>Platyhelminthes</taxon>
        <taxon>Trematoda</taxon>
        <taxon>Digenea</taxon>
        <taxon>Plagiorchiida</taxon>
        <taxon>Pronocephalata</taxon>
        <taxon>Paramphistomoidea</taxon>
        <taxon>Paramphistomidae</taxon>
        <taxon>Calicophoron</taxon>
    </lineage>
</organism>
<gene>
    <name evidence="3" type="ORF">CDAUBV1_LOCUS6927</name>
</gene>
<proteinExistence type="predicted"/>
<dbReference type="InterPro" id="IPR006775">
    <property type="entry name" value="GH116_catalytic"/>
</dbReference>
<evidence type="ECO:0000313" key="4">
    <source>
        <dbReference type="Proteomes" id="UP001497525"/>
    </source>
</evidence>
<dbReference type="InterPro" id="IPR012341">
    <property type="entry name" value="6hp_glycosidase-like_sf"/>
</dbReference>
<reference evidence="3" key="1">
    <citation type="submission" date="2024-06" db="EMBL/GenBank/DDBJ databases">
        <authorList>
            <person name="Liu X."/>
            <person name="Lenzi L."/>
            <person name="Haldenby T S."/>
            <person name="Uol C."/>
        </authorList>
    </citation>
    <scope>NUCLEOTIDE SEQUENCE</scope>
</reference>
<dbReference type="Gene3D" id="1.50.10.10">
    <property type="match status" value="1"/>
</dbReference>